<accession>X6PBF7</accession>
<evidence type="ECO:0000313" key="1">
    <source>
        <dbReference type="EMBL" id="ETO35453.1"/>
    </source>
</evidence>
<keyword evidence="2" id="KW-1185">Reference proteome</keyword>
<dbReference type="EMBL" id="ASPP01001582">
    <property type="protein sequence ID" value="ETO35453.1"/>
    <property type="molecule type" value="Genomic_DNA"/>
</dbReference>
<name>X6PBF7_RETFI</name>
<proteinExistence type="predicted"/>
<gene>
    <name evidence="1" type="ORF">RFI_01608</name>
</gene>
<reference evidence="1 2" key="1">
    <citation type="journal article" date="2013" name="Curr. Biol.">
        <title>The Genome of the Foraminiferan Reticulomyxa filosa.</title>
        <authorList>
            <person name="Glockner G."/>
            <person name="Hulsmann N."/>
            <person name="Schleicher M."/>
            <person name="Noegel A.A."/>
            <person name="Eichinger L."/>
            <person name="Gallinger C."/>
            <person name="Pawlowski J."/>
            <person name="Sierra R."/>
            <person name="Euteneuer U."/>
            <person name="Pillet L."/>
            <person name="Moustafa A."/>
            <person name="Platzer M."/>
            <person name="Groth M."/>
            <person name="Szafranski K."/>
            <person name="Schliwa M."/>
        </authorList>
    </citation>
    <scope>NUCLEOTIDE SEQUENCE [LARGE SCALE GENOMIC DNA]</scope>
</reference>
<organism evidence="1 2">
    <name type="scientific">Reticulomyxa filosa</name>
    <dbReference type="NCBI Taxonomy" id="46433"/>
    <lineage>
        <taxon>Eukaryota</taxon>
        <taxon>Sar</taxon>
        <taxon>Rhizaria</taxon>
        <taxon>Retaria</taxon>
        <taxon>Foraminifera</taxon>
        <taxon>Monothalamids</taxon>
        <taxon>Reticulomyxidae</taxon>
        <taxon>Reticulomyxa</taxon>
    </lineage>
</organism>
<dbReference type="AlphaFoldDB" id="X6PBF7"/>
<sequence length="167" mass="19718">MMDETSKSIIMNALTLEELIYKIHYSCLDLQHLKKMKQENLTFEIFRNILFLRLLCLFVEKKGSVEKGGHIKKNIIQNVQYHRRGEDLANKMSKMDCVKHLLSYRVCCKRFTCAFFLNLKQLNTTEGLLAKIMAGTDSLLQQLRVPQKVRPINIKIRNRVNKFNFFF</sequence>
<protein>
    <submittedName>
        <fullName evidence="1">Uncharacterized protein</fullName>
    </submittedName>
</protein>
<evidence type="ECO:0000313" key="2">
    <source>
        <dbReference type="Proteomes" id="UP000023152"/>
    </source>
</evidence>
<comment type="caution">
    <text evidence="1">The sequence shown here is derived from an EMBL/GenBank/DDBJ whole genome shotgun (WGS) entry which is preliminary data.</text>
</comment>
<dbReference type="Proteomes" id="UP000023152">
    <property type="component" value="Unassembled WGS sequence"/>
</dbReference>